<feature type="compositionally biased region" description="Low complexity" evidence="3">
    <location>
        <begin position="322"/>
        <end position="338"/>
    </location>
</feature>
<dbReference type="Proteomes" id="UP001488838">
    <property type="component" value="Unassembled WGS sequence"/>
</dbReference>
<dbReference type="GO" id="GO:0015630">
    <property type="term" value="C:microtubule cytoskeleton"/>
    <property type="evidence" value="ECO:0007669"/>
    <property type="project" value="TreeGrafter"/>
</dbReference>
<dbReference type="PANTHER" id="PTHR15073">
    <property type="entry name" value="MICROTUBULE-ASSOCIATED PROTEIN"/>
    <property type="match status" value="1"/>
</dbReference>
<keyword evidence="2" id="KW-0175">Coiled coil</keyword>
<evidence type="ECO:0000256" key="2">
    <source>
        <dbReference type="ARBA" id="ARBA00023054"/>
    </source>
</evidence>
<feature type="compositionally biased region" description="Pro residues" evidence="3">
    <location>
        <begin position="1"/>
        <end position="16"/>
    </location>
</feature>
<keyword evidence="5" id="KW-1185">Reference proteome</keyword>
<feature type="non-terminal residue" evidence="4">
    <location>
        <position position="1"/>
    </location>
</feature>
<dbReference type="InterPro" id="IPR051483">
    <property type="entry name" value="MAP7_domain-containing"/>
</dbReference>
<comment type="similarity">
    <text evidence="1">Belongs to the MAP7 family.</text>
</comment>
<feature type="compositionally biased region" description="Basic and acidic residues" evidence="3">
    <location>
        <begin position="534"/>
        <end position="546"/>
    </location>
</feature>
<evidence type="ECO:0000313" key="4">
    <source>
        <dbReference type="EMBL" id="KAK7800443.1"/>
    </source>
</evidence>
<feature type="region of interest" description="Disordered" evidence="3">
    <location>
        <begin position="593"/>
        <end position="628"/>
    </location>
</feature>
<comment type="caution">
    <text evidence="4">The sequence shown here is derived from an EMBL/GenBank/DDBJ whole genome shotgun (WGS) entry which is preliminary data.</text>
</comment>
<feature type="region of interest" description="Disordered" evidence="3">
    <location>
        <begin position="735"/>
        <end position="778"/>
    </location>
</feature>
<dbReference type="GO" id="GO:0000226">
    <property type="term" value="P:microtubule cytoskeleton organization"/>
    <property type="evidence" value="ECO:0007669"/>
    <property type="project" value="TreeGrafter"/>
</dbReference>
<evidence type="ECO:0000313" key="5">
    <source>
        <dbReference type="Proteomes" id="UP001488838"/>
    </source>
</evidence>
<feature type="compositionally biased region" description="Basic and acidic residues" evidence="3">
    <location>
        <begin position="555"/>
        <end position="579"/>
    </location>
</feature>
<proteinExistence type="inferred from homology"/>
<feature type="compositionally biased region" description="Acidic residues" evidence="3">
    <location>
        <begin position="605"/>
        <end position="617"/>
    </location>
</feature>
<feature type="region of interest" description="Disordered" evidence="3">
    <location>
        <begin position="1"/>
        <end position="59"/>
    </location>
</feature>
<feature type="region of interest" description="Disordered" evidence="3">
    <location>
        <begin position="395"/>
        <end position="414"/>
    </location>
</feature>
<dbReference type="PANTHER" id="PTHR15073:SF5">
    <property type="entry name" value="MAP7 DOMAIN-CONTAINING PROTEIN 3"/>
    <property type="match status" value="1"/>
</dbReference>
<name>A0AAW0HD47_MYOGA</name>
<feature type="compositionally biased region" description="Polar residues" evidence="3">
    <location>
        <begin position="357"/>
        <end position="385"/>
    </location>
</feature>
<evidence type="ECO:0000256" key="3">
    <source>
        <dbReference type="SAM" id="MobiDB-lite"/>
    </source>
</evidence>
<feature type="region of interest" description="Disordered" evidence="3">
    <location>
        <begin position="74"/>
        <end position="175"/>
    </location>
</feature>
<dbReference type="EMBL" id="JBBHLL010000549">
    <property type="protein sequence ID" value="KAK7800443.1"/>
    <property type="molecule type" value="Genomic_DNA"/>
</dbReference>
<feature type="compositionally biased region" description="Basic residues" evidence="3">
    <location>
        <begin position="695"/>
        <end position="708"/>
    </location>
</feature>
<feature type="region of interest" description="Disordered" evidence="3">
    <location>
        <begin position="534"/>
        <end position="579"/>
    </location>
</feature>
<reference evidence="4 5" key="1">
    <citation type="journal article" date="2023" name="bioRxiv">
        <title>Conserved and derived expression patterns and positive selection on dental genes reveal complex evolutionary context of ever-growing rodent molars.</title>
        <authorList>
            <person name="Calamari Z.T."/>
            <person name="Song A."/>
            <person name="Cohen E."/>
            <person name="Akter M."/>
            <person name="Roy R.D."/>
            <person name="Hallikas O."/>
            <person name="Christensen M.M."/>
            <person name="Li P."/>
            <person name="Marangoni P."/>
            <person name="Jernvall J."/>
            <person name="Klein O.D."/>
        </authorList>
    </citation>
    <scope>NUCLEOTIDE SEQUENCE [LARGE SCALE GENOMIC DNA]</scope>
    <source>
        <strain evidence="4">V071</strain>
    </source>
</reference>
<feature type="region of interest" description="Disordered" evidence="3">
    <location>
        <begin position="302"/>
        <end position="343"/>
    </location>
</feature>
<dbReference type="AlphaFoldDB" id="A0AAW0HD47"/>
<feature type="region of interest" description="Disordered" evidence="3">
    <location>
        <begin position="357"/>
        <end position="387"/>
    </location>
</feature>
<protein>
    <recommendedName>
        <fullName evidence="6">MAP7 domain containing 3</fullName>
    </recommendedName>
</protein>
<gene>
    <name evidence="4" type="ORF">U0070_009033</name>
</gene>
<organism evidence="4 5">
    <name type="scientific">Myodes glareolus</name>
    <name type="common">Bank vole</name>
    <name type="synonym">Clethrionomys glareolus</name>
    <dbReference type="NCBI Taxonomy" id="447135"/>
    <lineage>
        <taxon>Eukaryota</taxon>
        <taxon>Metazoa</taxon>
        <taxon>Chordata</taxon>
        <taxon>Craniata</taxon>
        <taxon>Vertebrata</taxon>
        <taxon>Euteleostomi</taxon>
        <taxon>Mammalia</taxon>
        <taxon>Eutheria</taxon>
        <taxon>Euarchontoglires</taxon>
        <taxon>Glires</taxon>
        <taxon>Rodentia</taxon>
        <taxon>Myomorpha</taxon>
        <taxon>Muroidea</taxon>
        <taxon>Cricetidae</taxon>
        <taxon>Arvicolinae</taxon>
        <taxon>Myodes</taxon>
    </lineage>
</organism>
<evidence type="ECO:0000256" key="1">
    <source>
        <dbReference type="ARBA" id="ARBA00007525"/>
    </source>
</evidence>
<feature type="region of interest" description="Disordered" evidence="3">
    <location>
        <begin position="673"/>
        <end position="718"/>
    </location>
</feature>
<evidence type="ECO:0008006" key="6">
    <source>
        <dbReference type="Google" id="ProtNLM"/>
    </source>
</evidence>
<feature type="compositionally biased region" description="Basic and acidic residues" evidence="3">
    <location>
        <begin position="751"/>
        <end position="760"/>
    </location>
</feature>
<sequence length="821" mass="91577">NGESPSPAPPRPPGSQPEPRQRQRRRLRPAAQEPLEVLNSAPKMADHAFAGTSGNTSLRGLRERLVAVAQELAEERRPNKEKQLLEKQQKAKLQYEKQLEERHRKLKEQKEKDERRRVSAEEKRKQKQAEDKEKFKAVVSRTMERCNRADQRQKRWSWEGGKMESKRSSSLNRKDIHPSVDVEHVDSTPGMTKYVFRYVTAPVFTSDGLKSSAILCKSSVKTPLPAKLEITPTKKIETSLKENMERPAKENAEMPPRMNMKEPTQANMDRPSKADVEMALRNIEDFSAAKVDISPKVLACGSSMSHPESNAKEFPQMNVDASSSVEPSPIVSEDSSPILSTRSSSFLSVEISPVVSMDTSPELSTGSASAVPSETHIETSQTSLKTSRELNLEASMEAQPETSVEGPPQNSEVDNARNINLTTKKQPSQIPYYRWPSSPALGWRSPFPMKAVQNQKIRPPSPLPVSSKLSTKTSLSYKITPVQNILYVPNALGTITKTKKLTQKRMINRESGNKSVPSSETAMKVSIEIHHAAYEQKGKKENERNQQETNQRISRKSEGMKGDKTVMKSQDSTESRQNEQERIMLQNLQERLERKKVSEISDNCPSEEDEADDEGETESDKDSLEMLPSGMNTALSKLKKFHKNTKRKHQKLVFLQAGSGEVDSEKKVYLNGNMKAIKQNDPKESTSQAKGTKTPTKKQPTRTVRSRKTRDANPTIRSAVSVTTNQEWVCDNIIDPSHTAESPVPKTTAESNKHDSKDSVAARQGPQVPLDPKKQGKPVAVPLKKVFSNLNLAGRATALEDPFASGCSWMAFGGGEEDSDT</sequence>
<accession>A0AAW0HD47</accession>